<organism evidence="1 2">
    <name type="scientific">Micromonas commoda (strain RCC299 / NOUM17 / CCMP2709)</name>
    <name type="common">Picoplanktonic green alga</name>
    <dbReference type="NCBI Taxonomy" id="296587"/>
    <lineage>
        <taxon>Eukaryota</taxon>
        <taxon>Viridiplantae</taxon>
        <taxon>Chlorophyta</taxon>
        <taxon>Mamiellophyceae</taxon>
        <taxon>Mamiellales</taxon>
        <taxon>Mamiellaceae</taxon>
        <taxon>Micromonas</taxon>
    </lineage>
</organism>
<keyword evidence="2" id="KW-1185">Reference proteome</keyword>
<protein>
    <submittedName>
        <fullName evidence="1">Uncharacterized protein</fullName>
    </submittedName>
</protein>
<dbReference type="OMA" id="IIQVMTQ"/>
<reference evidence="1 2" key="1">
    <citation type="journal article" date="2009" name="Science">
        <title>Green evolution and dynamic adaptations revealed by genomes of the marine picoeukaryotes Micromonas.</title>
        <authorList>
            <person name="Worden A.Z."/>
            <person name="Lee J.H."/>
            <person name="Mock T."/>
            <person name="Rouze P."/>
            <person name="Simmons M.P."/>
            <person name="Aerts A.L."/>
            <person name="Allen A.E."/>
            <person name="Cuvelier M.L."/>
            <person name="Derelle E."/>
            <person name="Everett M.V."/>
            <person name="Foulon E."/>
            <person name="Grimwood J."/>
            <person name="Gundlach H."/>
            <person name="Henrissat B."/>
            <person name="Napoli C."/>
            <person name="McDonald S.M."/>
            <person name="Parker M.S."/>
            <person name="Rombauts S."/>
            <person name="Salamov A."/>
            <person name="Von Dassow P."/>
            <person name="Badger J.H."/>
            <person name="Coutinho P.M."/>
            <person name="Demir E."/>
            <person name="Dubchak I."/>
            <person name="Gentemann C."/>
            <person name="Eikrem W."/>
            <person name="Gready J.E."/>
            <person name="John U."/>
            <person name="Lanier W."/>
            <person name="Lindquist E.A."/>
            <person name="Lucas S."/>
            <person name="Mayer K.F."/>
            <person name="Moreau H."/>
            <person name="Not F."/>
            <person name="Otillar R."/>
            <person name="Panaud O."/>
            <person name="Pangilinan J."/>
            <person name="Paulsen I."/>
            <person name="Piegu B."/>
            <person name="Poliakov A."/>
            <person name="Robbens S."/>
            <person name="Schmutz J."/>
            <person name="Toulza E."/>
            <person name="Wyss T."/>
            <person name="Zelensky A."/>
            <person name="Zhou K."/>
            <person name="Armbrust E.V."/>
            <person name="Bhattacharya D."/>
            <person name="Goodenough U.W."/>
            <person name="Van de Peer Y."/>
            <person name="Grigoriev I.V."/>
        </authorList>
    </citation>
    <scope>NUCLEOTIDE SEQUENCE [LARGE SCALE GENOMIC DNA]</scope>
    <source>
        <strain evidence="2">RCC299 / NOUM17</strain>
    </source>
</reference>
<dbReference type="InParanoid" id="C1EGZ1"/>
<accession>C1EGZ1</accession>
<dbReference type="GeneID" id="8248882"/>
<evidence type="ECO:0000313" key="2">
    <source>
        <dbReference type="Proteomes" id="UP000002009"/>
    </source>
</evidence>
<dbReference type="Proteomes" id="UP000002009">
    <property type="component" value="Chromosome 14"/>
</dbReference>
<dbReference type="OrthoDB" id="10387523at2759"/>
<dbReference type="RefSeq" id="XP_002506154.1">
    <property type="nucleotide sequence ID" value="XM_002506108.1"/>
</dbReference>
<evidence type="ECO:0000313" key="1">
    <source>
        <dbReference type="EMBL" id="ACO67412.1"/>
    </source>
</evidence>
<gene>
    <name evidence="1" type="ORF">MICPUN_64045</name>
</gene>
<proteinExistence type="predicted"/>
<dbReference type="KEGG" id="mis:MICPUN_64045"/>
<dbReference type="EMBL" id="CP001332">
    <property type="protein sequence ID" value="ACO67412.1"/>
    <property type="molecule type" value="Genomic_DNA"/>
</dbReference>
<dbReference type="AlphaFoldDB" id="C1EGZ1"/>
<name>C1EGZ1_MICCC</name>
<sequence length="223" mass="24243">MSATVAAAAARPSSRFPSTRRFNAGIKTRTRGRLVVRRVTQPEEPQPDDFVTFNAIVGGGDWSVVQAQVREAAVSGRLTPGVLGAAYSVYEKCKETAEAPEVLKTLENVILLLTQTLQQLDATPAVRLIDELMTIDPFVEGARVKAAVDDAYAKGTVAPDDLKGSLQMMLDGMAEQDEAWEKHVAQASQTSSKEEFEQLLAHATGRMEAQRRLTQLKAICDAQ</sequence>